<dbReference type="PANTHER" id="PTHR37291">
    <property type="entry name" value="5-METHYLCYTOSINE-SPECIFIC RESTRICTION ENZYME B"/>
    <property type="match status" value="1"/>
</dbReference>
<dbReference type="Proteomes" id="UP001400965">
    <property type="component" value="Unassembled WGS sequence"/>
</dbReference>
<evidence type="ECO:0000313" key="3">
    <source>
        <dbReference type="Proteomes" id="UP001400965"/>
    </source>
</evidence>
<evidence type="ECO:0000259" key="1">
    <source>
        <dbReference type="SMART" id="SM00382"/>
    </source>
</evidence>
<dbReference type="PANTHER" id="PTHR37291:SF1">
    <property type="entry name" value="TYPE IV METHYL-DIRECTED RESTRICTION ENZYME ECOKMCRB SUBUNIT"/>
    <property type="match status" value="1"/>
</dbReference>
<accession>A0ABP3XBV9</accession>
<dbReference type="Pfam" id="PF07728">
    <property type="entry name" value="AAA_5"/>
    <property type="match status" value="1"/>
</dbReference>
<dbReference type="SUPFAM" id="SSF52540">
    <property type="entry name" value="P-loop containing nucleoside triphosphate hydrolases"/>
    <property type="match status" value="1"/>
</dbReference>
<dbReference type="Gene3D" id="3.40.50.300">
    <property type="entry name" value="P-loop containing nucleotide triphosphate hydrolases"/>
    <property type="match status" value="1"/>
</dbReference>
<sequence>MAKDIVIDFLTKLSLDIENKANVDISYSQQRDYFSSGKILGQPIYYVFKYFRKEQQLGIYIESRDSEGAQFIKDIYYEKNESISRKIGYEIGISERKQNKDWVRMGFEIDVDNFSELMEYRKLYFHAFLKFKSSIEKIVEKYVDAIFNFTGNFGYTKTELLREVFMDEEVLDDIIFNLEQKKNIILQGPSGVGKTFIAKRICYFHQGNRDNSNIEMVQFHEYYTYEEFVRGYRRGKNGEDYIKNGIFYDFIKKAQTYPEHKHYFIIDEINRGNLNKIFGELTMLIENNKRGKENSIKLLYSECDESFYIPENVYIIGTLNTSDNTLRDISYPLRRRFGFIDIDPVFENMDLRNYLGNYIGVEMADKVVCKMMYLNKTIEEDNKLGKRYKIGQSYFMINEKVDEYQVYSWYRQVIKRDIEPLIREYMIDKDEEYIDNIIKNLIDD</sequence>
<dbReference type="InterPro" id="IPR027417">
    <property type="entry name" value="P-loop_NTPase"/>
</dbReference>
<dbReference type="CDD" id="cd00009">
    <property type="entry name" value="AAA"/>
    <property type="match status" value="1"/>
</dbReference>
<dbReference type="InterPro" id="IPR003593">
    <property type="entry name" value="AAA+_ATPase"/>
</dbReference>
<dbReference type="InterPro" id="IPR052934">
    <property type="entry name" value="Methyl-DNA_Rec/Restrict_Enz"/>
</dbReference>
<comment type="caution">
    <text evidence="2">The sequence shown here is derived from an EMBL/GenBank/DDBJ whole genome shotgun (WGS) entry which is preliminary data.</text>
</comment>
<reference evidence="3" key="1">
    <citation type="journal article" date="2019" name="Int. J. Syst. Evol. Microbiol.">
        <title>The Global Catalogue of Microorganisms (GCM) 10K type strain sequencing project: providing services to taxonomists for standard genome sequencing and annotation.</title>
        <authorList>
            <consortium name="The Broad Institute Genomics Platform"/>
            <consortium name="The Broad Institute Genome Sequencing Center for Infectious Disease"/>
            <person name="Wu L."/>
            <person name="Ma J."/>
        </authorList>
    </citation>
    <scope>NUCLEOTIDE SEQUENCE [LARGE SCALE GENOMIC DNA]</scope>
    <source>
        <strain evidence="3">JCM 6486</strain>
    </source>
</reference>
<keyword evidence="3" id="KW-1185">Reference proteome</keyword>
<dbReference type="InterPro" id="IPR011704">
    <property type="entry name" value="ATPase_dyneun-rel_AAA"/>
</dbReference>
<gene>
    <name evidence="2" type="ORF">GCM10008917_05790</name>
</gene>
<dbReference type="SMART" id="SM00382">
    <property type="entry name" value="AAA"/>
    <property type="match status" value="1"/>
</dbReference>
<protein>
    <recommendedName>
        <fullName evidence="1">AAA+ ATPase domain-containing protein</fullName>
    </recommendedName>
</protein>
<feature type="domain" description="AAA+ ATPase" evidence="1">
    <location>
        <begin position="180"/>
        <end position="343"/>
    </location>
</feature>
<dbReference type="EMBL" id="BAAACP010000002">
    <property type="protein sequence ID" value="GAA0862037.1"/>
    <property type="molecule type" value="Genomic_DNA"/>
</dbReference>
<evidence type="ECO:0000313" key="2">
    <source>
        <dbReference type="EMBL" id="GAA0862037.1"/>
    </source>
</evidence>
<organism evidence="2 3">
    <name type="scientific">Paraclostridium tenue</name>
    <dbReference type="NCBI Taxonomy" id="1737"/>
    <lineage>
        <taxon>Bacteria</taxon>
        <taxon>Bacillati</taxon>
        <taxon>Bacillota</taxon>
        <taxon>Clostridia</taxon>
        <taxon>Peptostreptococcales</taxon>
        <taxon>Peptostreptococcaceae</taxon>
        <taxon>Paraclostridium</taxon>
    </lineage>
</organism>
<name>A0ABP3XBV9_9FIRM</name>
<dbReference type="RefSeq" id="WP_346042158.1">
    <property type="nucleotide sequence ID" value="NZ_BAAACP010000002.1"/>
</dbReference>
<proteinExistence type="predicted"/>